<evidence type="ECO:0000256" key="6">
    <source>
        <dbReference type="SAM" id="Phobius"/>
    </source>
</evidence>
<dbReference type="STRING" id="320771.Cflav_PD2515"/>
<keyword evidence="3" id="KW-0201">Cytochrome c-type biogenesis</keyword>
<dbReference type="GO" id="GO:0020037">
    <property type="term" value="F:heme binding"/>
    <property type="evidence" value="ECO:0007669"/>
    <property type="project" value="InterPro"/>
</dbReference>
<evidence type="ECO:0000256" key="5">
    <source>
        <dbReference type="ARBA" id="ARBA00023136"/>
    </source>
</evidence>
<dbReference type="Proteomes" id="UP000003688">
    <property type="component" value="Unassembled WGS sequence"/>
</dbReference>
<dbReference type="InterPro" id="IPR002541">
    <property type="entry name" value="Cyt_c_assembly"/>
</dbReference>
<dbReference type="InterPro" id="IPR045062">
    <property type="entry name" value="Cyt_c_biogenesis_CcsA/CcmC"/>
</dbReference>
<dbReference type="GO" id="GO:0017004">
    <property type="term" value="P:cytochrome complex assembly"/>
    <property type="evidence" value="ECO:0007669"/>
    <property type="project" value="UniProtKB-KW"/>
</dbReference>
<keyword evidence="2 6" id="KW-0812">Transmembrane</keyword>
<evidence type="ECO:0000313" key="8">
    <source>
        <dbReference type="EMBL" id="EEF59608.1"/>
    </source>
</evidence>
<protein>
    <submittedName>
        <fullName evidence="8">Cytochrome c assembly protein</fullName>
    </submittedName>
</protein>
<dbReference type="RefSeq" id="WP_007416451.1">
    <property type="nucleotide sequence ID" value="NZ_ABOX02000026.1"/>
</dbReference>
<keyword evidence="9" id="KW-1185">Reference proteome</keyword>
<evidence type="ECO:0000256" key="2">
    <source>
        <dbReference type="ARBA" id="ARBA00022692"/>
    </source>
</evidence>
<evidence type="ECO:0000256" key="3">
    <source>
        <dbReference type="ARBA" id="ARBA00022748"/>
    </source>
</evidence>
<feature type="transmembrane region" description="Helical" evidence="6">
    <location>
        <begin position="101"/>
        <end position="123"/>
    </location>
</feature>
<evidence type="ECO:0000256" key="1">
    <source>
        <dbReference type="ARBA" id="ARBA00004141"/>
    </source>
</evidence>
<evidence type="ECO:0000313" key="9">
    <source>
        <dbReference type="Proteomes" id="UP000003688"/>
    </source>
</evidence>
<organism evidence="8 9">
    <name type="scientific">Pedosphaera parvula (strain Ellin514)</name>
    <dbReference type="NCBI Taxonomy" id="320771"/>
    <lineage>
        <taxon>Bacteria</taxon>
        <taxon>Pseudomonadati</taxon>
        <taxon>Verrucomicrobiota</taxon>
        <taxon>Pedosphaerae</taxon>
        <taxon>Pedosphaerales</taxon>
        <taxon>Pedosphaeraceae</taxon>
        <taxon>Pedosphaera</taxon>
    </lineage>
</organism>
<dbReference type="GO" id="GO:0005886">
    <property type="term" value="C:plasma membrane"/>
    <property type="evidence" value="ECO:0007669"/>
    <property type="project" value="TreeGrafter"/>
</dbReference>
<dbReference type="Pfam" id="PF01578">
    <property type="entry name" value="Cytochrom_C_asm"/>
    <property type="match status" value="1"/>
</dbReference>
<dbReference type="PANTHER" id="PTHR30071:SF1">
    <property type="entry name" value="CYTOCHROME B_B6 PROTEIN-RELATED"/>
    <property type="match status" value="1"/>
</dbReference>
<comment type="subcellular location">
    <subcellularLocation>
        <location evidence="1">Membrane</location>
        <topology evidence="1">Multi-pass membrane protein</topology>
    </subcellularLocation>
</comment>
<evidence type="ECO:0000256" key="4">
    <source>
        <dbReference type="ARBA" id="ARBA00022989"/>
    </source>
</evidence>
<dbReference type="EMBL" id="ABOX02000026">
    <property type="protein sequence ID" value="EEF59608.1"/>
    <property type="molecule type" value="Genomic_DNA"/>
</dbReference>
<comment type="caution">
    <text evidence="8">The sequence shown here is derived from an EMBL/GenBank/DDBJ whole genome shotgun (WGS) entry which is preliminary data.</text>
</comment>
<feature type="transmembrane region" description="Helical" evidence="6">
    <location>
        <begin position="46"/>
        <end position="65"/>
    </location>
</feature>
<accession>B9XKN1</accession>
<proteinExistence type="predicted"/>
<feature type="domain" description="Cytochrome c assembly protein" evidence="7">
    <location>
        <begin position="2"/>
        <end position="88"/>
    </location>
</feature>
<feature type="transmembrane region" description="Helical" evidence="6">
    <location>
        <begin position="72"/>
        <end position="89"/>
    </location>
</feature>
<sequence length="133" mass="14619" precursor="true">RLHSIARVSLVLGTVALFFTTMGVFLGMIWAEREWGRYWAWDSKEVGGLSVVIWLACYLIAHRFFKNGARGVLAISMLGNIVVSLAWFWPQGNGLHQYGAANTSIMLAAAVLVNLAFFAIGFVPAGRGRTMRG</sequence>
<keyword evidence="4 6" id="KW-1133">Transmembrane helix</keyword>
<name>B9XKN1_PEDPL</name>
<evidence type="ECO:0000259" key="7">
    <source>
        <dbReference type="Pfam" id="PF01578"/>
    </source>
</evidence>
<dbReference type="AlphaFoldDB" id="B9XKN1"/>
<keyword evidence="5 6" id="KW-0472">Membrane</keyword>
<feature type="non-terminal residue" evidence="8">
    <location>
        <position position="1"/>
    </location>
</feature>
<dbReference type="PANTHER" id="PTHR30071">
    <property type="entry name" value="HEME EXPORTER PROTEIN C"/>
    <property type="match status" value="1"/>
</dbReference>
<gene>
    <name evidence="8" type="ORF">Cflav_PD2515</name>
</gene>
<feature type="transmembrane region" description="Helical" evidence="6">
    <location>
        <begin position="12"/>
        <end position="31"/>
    </location>
</feature>
<reference evidence="8 9" key="1">
    <citation type="journal article" date="2011" name="J. Bacteriol.">
        <title>Genome sequence of 'Pedosphaera parvula' Ellin514, an aerobic Verrucomicrobial isolate from pasture soil.</title>
        <authorList>
            <person name="Kant R."/>
            <person name="van Passel M.W."/>
            <person name="Sangwan P."/>
            <person name="Palva A."/>
            <person name="Lucas S."/>
            <person name="Copeland A."/>
            <person name="Lapidus A."/>
            <person name="Glavina Del Rio T."/>
            <person name="Dalin E."/>
            <person name="Tice H."/>
            <person name="Bruce D."/>
            <person name="Goodwin L."/>
            <person name="Pitluck S."/>
            <person name="Chertkov O."/>
            <person name="Larimer F.W."/>
            <person name="Land M.L."/>
            <person name="Hauser L."/>
            <person name="Brettin T.S."/>
            <person name="Detter J.C."/>
            <person name="Han S."/>
            <person name="de Vos W.M."/>
            <person name="Janssen P.H."/>
            <person name="Smidt H."/>
        </authorList>
    </citation>
    <scope>NUCLEOTIDE SEQUENCE [LARGE SCALE GENOMIC DNA]</scope>
    <source>
        <strain evidence="8 9">Ellin514</strain>
    </source>
</reference>